<dbReference type="OrthoDB" id="2658004at2"/>
<evidence type="ECO:0008006" key="3">
    <source>
        <dbReference type="Google" id="ProtNLM"/>
    </source>
</evidence>
<proteinExistence type="predicted"/>
<dbReference type="RefSeq" id="WP_038698146.1">
    <property type="nucleotide sequence ID" value="NZ_CP009286.1"/>
</dbReference>
<dbReference type="Proteomes" id="UP000029507">
    <property type="component" value="Chromosome"/>
</dbReference>
<dbReference type="KEGG" id="pste:PSTEL_21095"/>
<dbReference type="InterPro" id="IPR013324">
    <property type="entry name" value="RNA_pol_sigma_r3/r4-like"/>
</dbReference>
<dbReference type="HOGENOM" id="CLU_1738704_0_0_9"/>
<reference evidence="1 2" key="1">
    <citation type="submission" date="2014-08" db="EMBL/GenBank/DDBJ databases">
        <title>Comparative genomics of the Paenibacillus odorifer group.</title>
        <authorList>
            <person name="den Bakker H.C."/>
            <person name="Tsai Y.-C."/>
            <person name="Martin N."/>
            <person name="Korlach J."/>
            <person name="Wiedmann M."/>
        </authorList>
    </citation>
    <scope>NUCLEOTIDE SEQUENCE [LARGE SCALE GENOMIC DNA]</scope>
    <source>
        <strain evidence="1 2">DSM 14472</strain>
    </source>
</reference>
<gene>
    <name evidence="1" type="ORF">PSTEL_21095</name>
</gene>
<dbReference type="AlphaFoldDB" id="A0A089N8V6"/>
<protein>
    <recommendedName>
        <fullName evidence="3">RNA polymerase sigma-70 region 2 domain-containing protein</fullName>
    </recommendedName>
</protein>
<dbReference type="EMBL" id="CP009286">
    <property type="protein sequence ID" value="AIQ65244.1"/>
    <property type="molecule type" value="Genomic_DNA"/>
</dbReference>
<dbReference type="SUPFAM" id="SSF88659">
    <property type="entry name" value="Sigma3 and sigma4 domains of RNA polymerase sigma factors"/>
    <property type="match status" value="1"/>
</dbReference>
<evidence type="ECO:0000313" key="2">
    <source>
        <dbReference type="Proteomes" id="UP000029507"/>
    </source>
</evidence>
<keyword evidence="2" id="KW-1185">Reference proteome</keyword>
<name>A0A089N8V6_9BACL</name>
<organism evidence="1 2">
    <name type="scientific">Paenibacillus stellifer</name>
    <dbReference type="NCBI Taxonomy" id="169760"/>
    <lineage>
        <taxon>Bacteria</taxon>
        <taxon>Bacillati</taxon>
        <taxon>Bacillota</taxon>
        <taxon>Bacilli</taxon>
        <taxon>Bacillales</taxon>
        <taxon>Paenibacillaceae</taxon>
        <taxon>Paenibacillus</taxon>
    </lineage>
</organism>
<dbReference type="STRING" id="169760.PSTEL_21095"/>
<sequence length="150" mass="16659">MPDPLSQQPPSSAGYAQYVQKYSGSIYALSRLLLGLETEAEEAAVKTFAALYEPYLQKRLDPLAFSLDAYRECIQQCSRLTQARKPCSANTLTWESRLILALRYGLQLPLPEISAILQRSVPDLKAQLRQVREQMAGQESLLPKSGLTAG</sequence>
<evidence type="ECO:0000313" key="1">
    <source>
        <dbReference type="EMBL" id="AIQ65244.1"/>
    </source>
</evidence>
<accession>A0A089N8V6</accession>